<gene>
    <name evidence="5" type="ORF">GOEFS_115_00980</name>
</gene>
<dbReference type="InterPro" id="IPR001867">
    <property type="entry name" value="OmpR/PhoB-type_DNA-bd"/>
</dbReference>
<reference evidence="5 6" key="1">
    <citation type="submission" date="2011-12" db="EMBL/GenBank/DDBJ databases">
        <title>Whole genome shotgun sequence of Gordonia effusa NBRC 100432.</title>
        <authorList>
            <person name="Yoshida I."/>
            <person name="Takarada H."/>
            <person name="Hosoyama A."/>
            <person name="Tsuchikane K."/>
            <person name="Katsumata H."/>
            <person name="Yamazaki S."/>
            <person name="Fujita N."/>
        </authorList>
    </citation>
    <scope>NUCLEOTIDE SEQUENCE [LARGE SCALE GENOMIC DNA]</scope>
    <source>
        <strain evidence="5 6">NBRC 100432</strain>
    </source>
</reference>
<evidence type="ECO:0000256" key="1">
    <source>
        <dbReference type="ARBA" id="ARBA00005820"/>
    </source>
</evidence>
<dbReference type="InterPro" id="IPR036388">
    <property type="entry name" value="WH-like_DNA-bd_sf"/>
</dbReference>
<dbReference type="eggNOG" id="COG3903">
    <property type="taxonomic scope" value="Bacteria"/>
</dbReference>
<accession>H0R5V7</accession>
<dbReference type="GO" id="GO:0000160">
    <property type="term" value="P:phosphorelay signal transduction system"/>
    <property type="evidence" value="ECO:0007669"/>
    <property type="project" value="InterPro"/>
</dbReference>
<evidence type="ECO:0000259" key="3">
    <source>
        <dbReference type="SMART" id="SM00862"/>
    </source>
</evidence>
<evidence type="ECO:0000256" key="2">
    <source>
        <dbReference type="ARBA" id="ARBA00023125"/>
    </source>
</evidence>
<keyword evidence="6" id="KW-1185">Reference proteome</keyword>
<organism evidence="5 6">
    <name type="scientific">Gordonia effusa NBRC 100432</name>
    <dbReference type="NCBI Taxonomy" id="1077974"/>
    <lineage>
        <taxon>Bacteria</taxon>
        <taxon>Bacillati</taxon>
        <taxon>Actinomycetota</taxon>
        <taxon>Actinomycetes</taxon>
        <taxon>Mycobacteriales</taxon>
        <taxon>Gordoniaceae</taxon>
        <taxon>Gordonia</taxon>
    </lineage>
</organism>
<comment type="similarity">
    <text evidence="1">Belongs to the AfsR/DnrI/RedD regulatory family.</text>
</comment>
<protein>
    <submittedName>
        <fullName evidence="5">Putative AfsR family transcriptional regulator</fullName>
    </submittedName>
</protein>
<dbReference type="GO" id="GO:0003677">
    <property type="term" value="F:DNA binding"/>
    <property type="evidence" value="ECO:0007669"/>
    <property type="project" value="UniProtKB-KW"/>
</dbReference>
<evidence type="ECO:0000259" key="4">
    <source>
        <dbReference type="SMART" id="SM01043"/>
    </source>
</evidence>
<name>H0R5V7_9ACTN</name>
<dbReference type="SUPFAM" id="SSF52540">
    <property type="entry name" value="P-loop containing nucleoside triphosphate hydrolases"/>
    <property type="match status" value="1"/>
</dbReference>
<dbReference type="STRING" id="1077974.GOEFS_115_00980"/>
<dbReference type="SMART" id="SM00862">
    <property type="entry name" value="Trans_reg_C"/>
    <property type="match status" value="1"/>
</dbReference>
<dbReference type="PRINTS" id="PR00364">
    <property type="entry name" value="DISEASERSIST"/>
</dbReference>
<dbReference type="Gene3D" id="1.10.10.10">
    <property type="entry name" value="Winged helix-like DNA-binding domain superfamily/Winged helix DNA-binding domain"/>
    <property type="match status" value="1"/>
</dbReference>
<dbReference type="SUPFAM" id="SSF48452">
    <property type="entry name" value="TPR-like"/>
    <property type="match status" value="1"/>
</dbReference>
<dbReference type="InterPro" id="IPR016032">
    <property type="entry name" value="Sig_transdc_resp-reg_C-effctor"/>
</dbReference>
<dbReference type="InterPro" id="IPR027417">
    <property type="entry name" value="P-loop_NTPase"/>
</dbReference>
<dbReference type="eggNOG" id="COG3629">
    <property type="taxonomic scope" value="Bacteria"/>
</dbReference>
<comment type="caution">
    <text evidence="5">The sequence shown here is derived from an EMBL/GenBank/DDBJ whole genome shotgun (WGS) entry which is preliminary data.</text>
</comment>
<feature type="domain" description="Bacterial transcriptional activator" evidence="4">
    <location>
        <begin position="98"/>
        <end position="233"/>
    </location>
</feature>
<dbReference type="Gene3D" id="1.25.40.10">
    <property type="entry name" value="Tetratricopeptide repeat domain"/>
    <property type="match status" value="1"/>
</dbReference>
<evidence type="ECO:0000313" key="5">
    <source>
        <dbReference type="EMBL" id="GAB20458.1"/>
    </source>
</evidence>
<dbReference type="SUPFAM" id="SSF46894">
    <property type="entry name" value="C-terminal effector domain of the bipartite response regulators"/>
    <property type="match status" value="1"/>
</dbReference>
<dbReference type="RefSeq" id="WP_007319793.1">
    <property type="nucleotide sequence ID" value="NZ_BAEH01000115.1"/>
</dbReference>
<dbReference type="Pfam" id="PF03704">
    <property type="entry name" value="BTAD"/>
    <property type="match status" value="1"/>
</dbReference>
<dbReference type="Proteomes" id="UP000035034">
    <property type="component" value="Unassembled WGS sequence"/>
</dbReference>
<dbReference type="Pfam" id="PF13191">
    <property type="entry name" value="AAA_16"/>
    <property type="match status" value="1"/>
</dbReference>
<dbReference type="InterPro" id="IPR041664">
    <property type="entry name" value="AAA_16"/>
</dbReference>
<dbReference type="EMBL" id="BAEH01000115">
    <property type="protein sequence ID" value="GAB20458.1"/>
    <property type="molecule type" value="Genomic_DNA"/>
</dbReference>
<dbReference type="SMART" id="SM01043">
    <property type="entry name" value="BTAD"/>
    <property type="match status" value="1"/>
</dbReference>
<dbReference type="PANTHER" id="PTHR47691:SF3">
    <property type="entry name" value="HTH-TYPE TRANSCRIPTIONAL REGULATOR RV0890C-RELATED"/>
    <property type="match status" value="1"/>
</dbReference>
<dbReference type="GO" id="GO:0006355">
    <property type="term" value="P:regulation of DNA-templated transcription"/>
    <property type="evidence" value="ECO:0007669"/>
    <property type="project" value="InterPro"/>
</dbReference>
<dbReference type="Gene3D" id="3.40.50.300">
    <property type="entry name" value="P-loop containing nucleotide triphosphate hydrolases"/>
    <property type="match status" value="1"/>
</dbReference>
<sequence>MPDDPITAQQTVIGLLGPVTVAGVEVAGVRAKRLLVSLALAGGRARSADRLIDDIWGDLPPKSPQSALHTQISRLRHLLDDGSIAGVGSGYRLDGVTTDLDLVENALAKGDSLTVDEAASLWRGAPGDDLGADDELAQELRRRAHNLAGKLDDVRGASALRERDYVTARELAEKRCTADPLDESAHILLMKALAGEGRRGEALAVFSRLRRALATELGVDPGSEATALNAELLSDADSPSSMGLARRGKTSGLRAESTPLVGRDDDLRTIIDLLDANRVVTVLGPGGVGKTRIANAVGNEYAAQGKTVHFVPLASVRDDADVVAALATALGVGETDMSASGRPRLAVGELADRLADAVRGRPTLLILDNCEQVIDSVARVVADLIATEPELSVVATSRSPLLIAAEQVYPLPVLRVDGANSSAVELFVMRARSVRPTADLPTDKVAELCTHLDGLPLAIELAAARIRAMTVDEITQRLVARFDLLRSGDRTAPDRHRTLHAVIEWSWDLLDDAARGALRRMCRFPAGFGVDAAATVLGCDGAELDDTLDALVNQSLLEVTESGGRVRYRMLEMVREFGEEKLQQTGEGGNVDDAMARWARAYSRSARAHYDESADRALIASMEEEAENLVWVLRRACEPSGAPDEVTIVTVFPAVAVFWAMRGLHAEVRSWGLRLTDLLPVPRRDLPDDLRELWQLTLTAACVHLLLQPIMRQLAKARWYLRRLHRPDRQLDQPMEFLSSILLSRSTYAGLRAIVLATRSANPEVRRGALALRMNLRENLGNLDGALRDGATLREISNPGDPWQAMIDVSTASIYGQQAHWQTALGFYRKGIAQLEEIGAEEDQMQARGYVVVTLIAMGDLIGAQRELDVLSRGWGPEDPDPQGNPEVIAGMMVCHGELARTRGESAAQLYWRAGDLLVREHPLVASDPGAVMVLSVIVIGLVLSGDGQRAWEFLSTVAEGVEATFAQTGWHDMPQAGAMALAAGLVVSSQRGMPEDGAVLMLVGKRLMARQDYPALCEVRARMRELSGLDDARWEAESARVDSMSRRMAIAELRRVLAKHTGGNRKTS</sequence>
<dbReference type="InterPro" id="IPR058852">
    <property type="entry name" value="HTH_77"/>
</dbReference>
<dbReference type="PANTHER" id="PTHR47691">
    <property type="entry name" value="REGULATOR-RELATED"/>
    <property type="match status" value="1"/>
</dbReference>
<feature type="domain" description="OmpR/PhoB-type" evidence="3">
    <location>
        <begin position="23"/>
        <end position="93"/>
    </location>
</feature>
<dbReference type="InterPro" id="IPR011990">
    <property type="entry name" value="TPR-like_helical_dom_sf"/>
</dbReference>
<proteinExistence type="inferred from homology"/>
<evidence type="ECO:0000313" key="6">
    <source>
        <dbReference type="Proteomes" id="UP000035034"/>
    </source>
</evidence>
<dbReference type="AlphaFoldDB" id="H0R5V7"/>
<keyword evidence="2" id="KW-0238">DNA-binding</keyword>
<dbReference type="Pfam" id="PF25872">
    <property type="entry name" value="HTH_77"/>
    <property type="match status" value="1"/>
</dbReference>
<dbReference type="OrthoDB" id="9812579at2"/>
<dbReference type="InterPro" id="IPR005158">
    <property type="entry name" value="BTAD"/>
</dbReference>